<dbReference type="GO" id="GO:0030030">
    <property type="term" value="P:cell projection organization"/>
    <property type="evidence" value="ECO:0007669"/>
    <property type="project" value="UniProtKB-KW"/>
</dbReference>
<feature type="compositionally biased region" description="Polar residues" evidence="10">
    <location>
        <begin position="534"/>
        <end position="548"/>
    </location>
</feature>
<sequence length="1485" mass="170496">MSKGRNKRMTKKEFDEQFEAFLKESASSDESIDSSRINKFLEKPKREGKPWWLDDENDDEVGTGKSFLKKKTSDSQADKPEQTISKEKDEKPGKADRQKGKSRTKPDVSISRDSLEDISEKSEEDFTDKPQVHVPGLNLDNSTKDSQDVSVGMTGLRQKLGMDTLDELADKEKFFKDLERNARGTIDYNRLNQELSVTGTTMSPDGAAKTAASLAVLKDVDDDEFDDYDRPGAPEPPPLSDARSDSEQKPSMLSKVSLMDSLESTMNTTTSPQVGRDTLQAAKSLGITMEEKDDEVDAPFTQSVPETFKTGTGFIGTNTSQEIEALHKALREVGMSTTLKNESLFEMSEDKDTADLVQKLLSGEIGNKTGKQRSLDEILKELEVLQKKTKHEESKQSDVDLPSPRQRDPQSPRIERQASFALPEELRGFALSPVQQDPQGWGFDYSHNEDTEMYQPVTQVSVTEKNKGKKNKVRDEKSHKEKADQSEKSKDAKGQHFRSRRSRDSKVHRSLSPRSRSTSPRKPDNHPVNETMKSKYSNIKSSGYGVTSPSKVVREGLVTKQKSLKMTKSRLASKSPRRIHDLKKAQWRGHSDTDLKNEEEFVKDEEDTDAQALSELEKEKVKKADDTVKSAKTAGKPIEKTGKTWSPAEITRQKVQGTHSPKQKRKEGVLILDSQLQASVDSFAHYIKNHFTGDDVPQLKYSVEEPSLAASWKNKDVDLDLVRDWQERWKQENLAKLQVEAELTKVQHEFEKKLEAMRLESDQEVFKLKQDNFVLNAKVEVSEQGTIKKKVLNGETLEGVDKDQMALLEKELKEQETLLTGYQQENKRLYDEMKNIKKQSKQTEERMFKENQKLLSEMTSLRTELEKKAEEMRDKVVITGLDAQHKMAVGDDARFAGVDLVVKLEAELRETKISMNNLKREMNILVQSKAELEKHIEKLVTEREDLEKKLKEAKMMKSEEATDLEKKYEEEIGKLKKKLKWYMENQELLDEGAKNLRLKGDEIHKLKMRIEELQTETGKRMEESKIRARERAADAKKIQDLQRQVKEMEQILKKRNPNALPTLMMAAAAAASSEPNSVNKTPYVDVLEKRVKKLEAELDAKDGEVDQLMRGVEQKYNSIKFQYEERIKELELQLSIYQGQTEHTHPHTHAIALERELENVRERYKKQVAELQAEVDRLNTDVTKKNVETTLKCELQAAKETESELHSHIKSLQVEVESKQHDLEVMQKSLERLRKEKHLFMMNGVANGESSRVLKAGGRSKKDEIPQNSKFQSLPQERPKGKDREYEPSTFADEHISDILQENEELRTKVDQLHLQLDQQRVEMQKSLAETEASVRMSREAYEEQVMIRHLKEQLAKAEVELEQVAVLRIRQATLEMQLMKCEEELREAKKCHKPEMRHFEALQGKITQLEKKHEHREQELQQIIKNAQHTAKADLDQEVQKWKKIVEVKNNEIQKFRMELDSILEVLRVLQKQGVIIPIGSEVS</sequence>
<feature type="compositionally biased region" description="Basic and acidic residues" evidence="10">
    <location>
        <begin position="39"/>
        <end position="49"/>
    </location>
</feature>
<keyword evidence="8" id="KW-0206">Cytoskeleton</keyword>
<dbReference type="PANTHER" id="PTHR34031">
    <property type="entry name" value="CENTROSOMAL PROTEIN OF 162 KDA"/>
    <property type="match status" value="1"/>
</dbReference>
<evidence type="ECO:0000256" key="2">
    <source>
        <dbReference type="ARBA" id="ARBA00009485"/>
    </source>
</evidence>
<evidence type="ECO:0000313" key="12">
    <source>
        <dbReference type="Proteomes" id="UP001634394"/>
    </source>
</evidence>
<evidence type="ECO:0000256" key="3">
    <source>
        <dbReference type="ARBA" id="ARBA00021406"/>
    </source>
</evidence>
<feature type="compositionally biased region" description="Polar residues" evidence="10">
    <location>
        <begin position="262"/>
        <end position="273"/>
    </location>
</feature>
<keyword evidence="7 9" id="KW-0175">Coiled coil</keyword>
<comment type="subcellular location">
    <subcellularLocation>
        <location evidence="1">Cytoplasm</location>
        <location evidence="1">Cytoskeleton</location>
        <location evidence="1">Microtubule organizing center</location>
        <location evidence="1">Centrosome</location>
        <location evidence="1">Centriole</location>
    </subcellularLocation>
</comment>
<keyword evidence="4" id="KW-0963">Cytoplasm</keyword>
<feature type="coiled-coil region" evidence="9">
    <location>
        <begin position="901"/>
        <end position="1051"/>
    </location>
</feature>
<feature type="region of interest" description="Disordered" evidence="10">
    <location>
        <begin position="23"/>
        <end position="150"/>
    </location>
</feature>
<organism evidence="11 12">
    <name type="scientific">Sinanodonta woodiana</name>
    <name type="common">Chinese pond mussel</name>
    <name type="synonym">Anodonta woodiana</name>
    <dbReference type="NCBI Taxonomy" id="1069815"/>
    <lineage>
        <taxon>Eukaryota</taxon>
        <taxon>Metazoa</taxon>
        <taxon>Spiralia</taxon>
        <taxon>Lophotrochozoa</taxon>
        <taxon>Mollusca</taxon>
        <taxon>Bivalvia</taxon>
        <taxon>Autobranchia</taxon>
        <taxon>Heteroconchia</taxon>
        <taxon>Palaeoheterodonta</taxon>
        <taxon>Unionida</taxon>
        <taxon>Unionoidea</taxon>
        <taxon>Unionidae</taxon>
        <taxon>Unioninae</taxon>
        <taxon>Sinanodonta</taxon>
    </lineage>
</organism>
<evidence type="ECO:0000256" key="1">
    <source>
        <dbReference type="ARBA" id="ARBA00004114"/>
    </source>
</evidence>
<evidence type="ECO:0000256" key="6">
    <source>
        <dbReference type="ARBA" id="ARBA00022794"/>
    </source>
</evidence>
<feature type="compositionally biased region" description="Basic and acidic residues" evidence="10">
    <location>
        <begin position="473"/>
        <end position="494"/>
    </location>
</feature>
<dbReference type="PANTHER" id="PTHR34031:SF1">
    <property type="entry name" value="CENTROSOMAL PROTEIN OF 162 KDA"/>
    <property type="match status" value="1"/>
</dbReference>
<evidence type="ECO:0000256" key="5">
    <source>
        <dbReference type="ARBA" id="ARBA00022701"/>
    </source>
</evidence>
<reference evidence="11 12" key="1">
    <citation type="submission" date="2024-11" db="EMBL/GenBank/DDBJ databases">
        <title>Chromosome-level genome assembly of the freshwater bivalve Anodonta woodiana.</title>
        <authorList>
            <person name="Chen X."/>
        </authorList>
    </citation>
    <scope>NUCLEOTIDE SEQUENCE [LARGE SCALE GENOMIC DNA]</scope>
    <source>
        <strain evidence="11">MN2024</strain>
        <tissue evidence="11">Gills</tissue>
    </source>
</reference>
<feature type="compositionally biased region" description="Basic and acidic residues" evidence="10">
    <location>
        <begin position="405"/>
        <end position="416"/>
    </location>
</feature>
<evidence type="ECO:0000256" key="7">
    <source>
        <dbReference type="ARBA" id="ARBA00023054"/>
    </source>
</evidence>
<evidence type="ECO:0000256" key="9">
    <source>
        <dbReference type="SAM" id="Coils"/>
    </source>
</evidence>
<dbReference type="GO" id="GO:0005814">
    <property type="term" value="C:centriole"/>
    <property type="evidence" value="ECO:0007669"/>
    <property type="project" value="UniProtKB-SubCell"/>
</dbReference>
<feature type="coiled-coil region" evidence="9">
    <location>
        <begin position="805"/>
        <end position="875"/>
    </location>
</feature>
<gene>
    <name evidence="11" type="ORF">ACJMK2_028754</name>
</gene>
<feature type="compositionally biased region" description="Basic and acidic residues" evidence="10">
    <location>
        <begin position="387"/>
        <end position="398"/>
    </location>
</feature>
<feature type="coiled-coil region" evidence="9">
    <location>
        <begin position="1296"/>
        <end position="1474"/>
    </location>
</feature>
<dbReference type="InterPro" id="IPR038774">
    <property type="entry name" value="CEP162-like"/>
</dbReference>
<feature type="region of interest" description="Disordered" evidence="10">
    <location>
        <begin position="220"/>
        <end position="277"/>
    </location>
</feature>
<evidence type="ECO:0000256" key="10">
    <source>
        <dbReference type="SAM" id="MobiDB-lite"/>
    </source>
</evidence>
<accession>A0ABD3X845</accession>
<feature type="region of interest" description="Disordered" evidence="10">
    <location>
        <begin position="561"/>
        <end position="624"/>
    </location>
</feature>
<feature type="compositionally biased region" description="Basic and acidic residues" evidence="10">
    <location>
        <begin position="615"/>
        <end position="624"/>
    </location>
</feature>
<evidence type="ECO:0000313" key="11">
    <source>
        <dbReference type="EMBL" id="KAL3882411.1"/>
    </source>
</evidence>
<feature type="region of interest" description="Disordered" evidence="10">
    <location>
        <begin position="1250"/>
        <end position="1287"/>
    </location>
</feature>
<feature type="region of interest" description="Disordered" evidence="10">
    <location>
        <begin position="387"/>
        <end position="548"/>
    </location>
</feature>
<feature type="compositionally biased region" description="Basic and acidic residues" evidence="10">
    <location>
        <begin position="578"/>
        <end position="600"/>
    </location>
</feature>
<dbReference type="GO" id="GO:0005874">
    <property type="term" value="C:microtubule"/>
    <property type="evidence" value="ECO:0007669"/>
    <property type="project" value="UniProtKB-KW"/>
</dbReference>
<dbReference type="Proteomes" id="UP001634394">
    <property type="component" value="Unassembled WGS sequence"/>
</dbReference>
<proteinExistence type="inferred from homology"/>
<feature type="compositionally biased region" description="Basic and acidic residues" evidence="10">
    <location>
        <begin position="1277"/>
        <end position="1287"/>
    </location>
</feature>
<feature type="compositionally biased region" description="Basic and acidic residues" evidence="10">
    <location>
        <begin position="71"/>
        <end position="99"/>
    </location>
</feature>
<keyword evidence="12" id="KW-1185">Reference proteome</keyword>
<keyword evidence="5" id="KW-0493">Microtubule</keyword>
<feature type="compositionally biased region" description="Polar residues" evidence="10">
    <location>
        <begin position="1266"/>
        <end position="1275"/>
    </location>
</feature>
<feature type="coiled-coil region" evidence="9">
    <location>
        <begin position="1084"/>
        <end position="1236"/>
    </location>
</feature>
<comment type="caution">
    <text evidence="11">The sequence shown here is derived from an EMBL/GenBank/DDBJ whole genome shotgun (WGS) entry which is preliminary data.</text>
</comment>
<dbReference type="EMBL" id="JBJQND010000003">
    <property type="protein sequence ID" value="KAL3882411.1"/>
    <property type="molecule type" value="Genomic_DNA"/>
</dbReference>
<evidence type="ECO:0000256" key="8">
    <source>
        <dbReference type="ARBA" id="ARBA00023212"/>
    </source>
</evidence>
<comment type="similarity">
    <text evidence="2">Belongs to the CEP162 family.</text>
</comment>
<name>A0ABD3X845_SINWO</name>
<keyword evidence="6" id="KW-0970">Cilium biogenesis/degradation</keyword>
<protein>
    <recommendedName>
        <fullName evidence="3">Centrosomal protein of 162 kDa</fullName>
    </recommendedName>
</protein>
<feature type="region of interest" description="Disordered" evidence="10">
    <location>
        <begin position="290"/>
        <end position="315"/>
    </location>
</feature>
<evidence type="ECO:0000256" key="4">
    <source>
        <dbReference type="ARBA" id="ARBA00022490"/>
    </source>
</evidence>